<feature type="signal peptide" evidence="1">
    <location>
        <begin position="1"/>
        <end position="27"/>
    </location>
</feature>
<keyword evidence="3" id="KW-1185">Reference proteome</keyword>
<evidence type="ECO:0000256" key="1">
    <source>
        <dbReference type="SAM" id="SignalP"/>
    </source>
</evidence>
<sequence>MMGLRHAFVASFDLLIVASTLVAFSAGIPTSLVEEIKSSEIRNNKVKRAHPPDLINTESSDGDIPYFNKPTAIKRGANLEPKSLPDLQWEQEQADFINRNTLPNVSSSLFRYPDSSSFDEDKTLSEYEKGYRYGTSKDSLDEALENAVLKSELYGDPAALNQYRYYGAEAAKRRRRRDAKKLRLQQRLKREVELSPEEILALLSLYEANQRQHQLPASENYRHPWTRFEPNVDSEVDDDENWLDTPVFPYASGYDKEAGPKYYYENEINGPHMELEDKERWRGYGVDPRNKRFMVTKRRSMDPTRELRYLNGPNKNDFYTLSQLLNNQKSSEGMPVYRRLVL</sequence>
<reference evidence="2" key="1">
    <citation type="submission" date="2022-01" db="EMBL/GenBank/DDBJ databases">
        <authorList>
            <person name="King R."/>
        </authorList>
    </citation>
    <scope>NUCLEOTIDE SEQUENCE</scope>
</reference>
<feature type="chain" id="PRO_5040471663" evidence="1">
    <location>
        <begin position="28"/>
        <end position="342"/>
    </location>
</feature>
<dbReference type="AlphaFoldDB" id="A0A9P0CWV6"/>
<proteinExistence type="predicted"/>
<evidence type="ECO:0000313" key="2">
    <source>
        <dbReference type="EMBL" id="CAH1109801.1"/>
    </source>
</evidence>
<dbReference type="EMBL" id="OV651816">
    <property type="protein sequence ID" value="CAH1109801.1"/>
    <property type="molecule type" value="Genomic_DNA"/>
</dbReference>
<dbReference type="OrthoDB" id="8188268at2759"/>
<keyword evidence="1" id="KW-0732">Signal</keyword>
<dbReference type="Proteomes" id="UP001153636">
    <property type="component" value="Chromosome 4"/>
</dbReference>
<accession>A0A9P0CWV6</accession>
<name>A0A9P0CWV6_9CUCU</name>
<organism evidence="2 3">
    <name type="scientific">Psylliodes chrysocephalus</name>
    <dbReference type="NCBI Taxonomy" id="3402493"/>
    <lineage>
        <taxon>Eukaryota</taxon>
        <taxon>Metazoa</taxon>
        <taxon>Ecdysozoa</taxon>
        <taxon>Arthropoda</taxon>
        <taxon>Hexapoda</taxon>
        <taxon>Insecta</taxon>
        <taxon>Pterygota</taxon>
        <taxon>Neoptera</taxon>
        <taxon>Endopterygota</taxon>
        <taxon>Coleoptera</taxon>
        <taxon>Polyphaga</taxon>
        <taxon>Cucujiformia</taxon>
        <taxon>Chrysomeloidea</taxon>
        <taxon>Chrysomelidae</taxon>
        <taxon>Galerucinae</taxon>
        <taxon>Alticini</taxon>
        <taxon>Psylliodes</taxon>
    </lineage>
</organism>
<protein>
    <submittedName>
        <fullName evidence="2">Uncharacterized protein</fullName>
    </submittedName>
</protein>
<evidence type="ECO:0000313" key="3">
    <source>
        <dbReference type="Proteomes" id="UP001153636"/>
    </source>
</evidence>
<gene>
    <name evidence="2" type="ORF">PSYICH_LOCUS10236</name>
</gene>